<evidence type="ECO:0000256" key="3">
    <source>
        <dbReference type="ARBA" id="ARBA00038858"/>
    </source>
</evidence>
<gene>
    <name evidence="7" type="ORF">FGL98_18540</name>
</gene>
<dbReference type="Proteomes" id="UP000320244">
    <property type="component" value="Unassembled WGS sequence"/>
</dbReference>
<dbReference type="EMBL" id="VCQV01000031">
    <property type="protein sequence ID" value="TWP34107.1"/>
    <property type="molecule type" value="Genomic_DNA"/>
</dbReference>
<dbReference type="InterPro" id="IPR003331">
    <property type="entry name" value="UDP_GlcNAc_Epimerase_2_dom"/>
</dbReference>
<comment type="similarity">
    <text evidence="2 4">Belongs to the UDP-N-acetylglucosamine 2-epimerase family.</text>
</comment>
<feature type="domain" description="UDP-N-acetylglucosamine 2-epimerase" evidence="6">
    <location>
        <begin position="2"/>
        <end position="104"/>
    </location>
</feature>
<evidence type="ECO:0000256" key="5">
    <source>
        <dbReference type="SAM" id="MobiDB-lite"/>
    </source>
</evidence>
<evidence type="ECO:0000256" key="2">
    <source>
        <dbReference type="ARBA" id="ARBA00038209"/>
    </source>
</evidence>
<dbReference type="OrthoDB" id="9803238at2"/>
<name>A0A563DV15_9MICO</name>
<protein>
    <recommendedName>
        <fullName evidence="3">UDP-N-acetylglucosamine 2-epimerase (non-hydrolyzing)</fullName>
        <ecNumber evidence="3">5.1.3.14</ecNumber>
    </recommendedName>
</protein>
<dbReference type="Pfam" id="PF02350">
    <property type="entry name" value="Epimerase_2"/>
    <property type="match status" value="1"/>
</dbReference>
<evidence type="ECO:0000313" key="8">
    <source>
        <dbReference type="Proteomes" id="UP000320244"/>
    </source>
</evidence>
<dbReference type="PANTHER" id="PTHR43174">
    <property type="entry name" value="UDP-N-ACETYLGLUCOSAMINE 2-EPIMERASE"/>
    <property type="match status" value="1"/>
</dbReference>
<evidence type="ECO:0000313" key="7">
    <source>
        <dbReference type="EMBL" id="TWP34107.1"/>
    </source>
</evidence>
<dbReference type="GO" id="GO:0008761">
    <property type="term" value="F:UDP-N-acetylglucosamine 2-epimerase activity"/>
    <property type="evidence" value="ECO:0007669"/>
    <property type="project" value="UniProtKB-EC"/>
</dbReference>
<organism evidence="7 8">
    <name type="scientific">Leekyejoonella antrihumi</name>
    <dbReference type="NCBI Taxonomy" id="1660198"/>
    <lineage>
        <taxon>Bacteria</taxon>
        <taxon>Bacillati</taxon>
        <taxon>Actinomycetota</taxon>
        <taxon>Actinomycetes</taxon>
        <taxon>Micrococcales</taxon>
        <taxon>Dermacoccaceae</taxon>
        <taxon>Leekyejoonella</taxon>
    </lineage>
</organism>
<proteinExistence type="inferred from homology"/>
<keyword evidence="8" id="KW-1185">Reference proteome</keyword>
<evidence type="ECO:0000256" key="4">
    <source>
        <dbReference type="RuleBase" id="RU003513"/>
    </source>
</evidence>
<dbReference type="InterPro" id="IPR029767">
    <property type="entry name" value="WecB-like"/>
</dbReference>
<comment type="caution">
    <text evidence="7">The sequence shown here is derived from an EMBL/GenBank/DDBJ whole genome shotgun (WGS) entry which is preliminary data.</text>
</comment>
<dbReference type="SUPFAM" id="SSF53756">
    <property type="entry name" value="UDP-Glycosyltransferase/glycogen phosphorylase"/>
    <property type="match status" value="1"/>
</dbReference>
<keyword evidence="1 4" id="KW-0413">Isomerase</keyword>
<feature type="region of interest" description="Disordered" evidence="5">
    <location>
        <begin position="133"/>
        <end position="170"/>
    </location>
</feature>
<reference evidence="7 8" key="2">
    <citation type="submission" date="2019-08" db="EMBL/GenBank/DDBJ databases">
        <title>Jejuicoccus antrihumi gen. nov., sp. nov., a new member of the family Dermacoccaceae isolated from a cave.</title>
        <authorList>
            <person name="Schumann P."/>
            <person name="Kim I.S."/>
        </authorList>
    </citation>
    <scope>NUCLEOTIDE SEQUENCE [LARGE SCALE GENOMIC DNA]</scope>
    <source>
        <strain evidence="7 8">C5-26</strain>
    </source>
</reference>
<evidence type="ECO:0000256" key="1">
    <source>
        <dbReference type="ARBA" id="ARBA00023235"/>
    </source>
</evidence>
<dbReference type="Gene3D" id="3.40.50.2000">
    <property type="entry name" value="Glycogen Phosphorylase B"/>
    <property type="match status" value="1"/>
</dbReference>
<dbReference type="EC" id="5.1.3.14" evidence="3"/>
<sequence>MLLVPPLDYLQFARLLRRALFAISDSGGVQEEAPALGIPILVTRTSTERQEGVAAGTLRLIGTDTEAIVATARELLDSEQARWQMATALNPYGDGHAADCIVATFAHVAFGAPEPQPYGCGFNRLAVLRAAGFDTDPRPQPTLAPAFDRDVPRRNAMPRPAQSGMHGHAA</sequence>
<reference evidence="7 8" key="1">
    <citation type="submission" date="2019-05" db="EMBL/GenBank/DDBJ databases">
        <authorList>
            <person name="Lee S.D."/>
        </authorList>
    </citation>
    <scope>NUCLEOTIDE SEQUENCE [LARGE SCALE GENOMIC DNA]</scope>
    <source>
        <strain evidence="7 8">C5-26</strain>
    </source>
</reference>
<accession>A0A563DV15</accession>
<dbReference type="AlphaFoldDB" id="A0A563DV15"/>
<dbReference type="PANTHER" id="PTHR43174:SF2">
    <property type="entry name" value="UDP-N-ACETYLGLUCOSAMINE 2-EPIMERASE"/>
    <property type="match status" value="1"/>
</dbReference>
<evidence type="ECO:0000259" key="6">
    <source>
        <dbReference type="Pfam" id="PF02350"/>
    </source>
</evidence>